<protein>
    <submittedName>
        <fullName evidence="2">Uncharacterized protein</fullName>
    </submittedName>
</protein>
<evidence type="ECO:0000256" key="1">
    <source>
        <dbReference type="SAM" id="MobiDB-lite"/>
    </source>
</evidence>
<sequence length="79" mass="9006">MNAFNRINAMVRQPAPRREKPTPDPTCSGPAVRARYKGTDRRVSGHTCSRPTARRIVLLWPVRLSIRWCGYGFIWNAPA</sequence>
<proteinExistence type="predicted"/>
<organism evidence="2 3">
    <name type="scientific">Nocardia sputorum</name>
    <dbReference type="NCBI Taxonomy" id="2984338"/>
    <lineage>
        <taxon>Bacteria</taxon>
        <taxon>Bacillati</taxon>
        <taxon>Actinomycetota</taxon>
        <taxon>Actinomycetes</taxon>
        <taxon>Mycobacteriales</taxon>
        <taxon>Nocardiaceae</taxon>
        <taxon>Nocardia</taxon>
    </lineage>
</organism>
<evidence type="ECO:0000313" key="3">
    <source>
        <dbReference type="Proteomes" id="UP001317870"/>
    </source>
</evidence>
<feature type="region of interest" description="Disordered" evidence="1">
    <location>
        <begin position="1"/>
        <end position="47"/>
    </location>
</feature>
<reference evidence="2 3" key="1">
    <citation type="submission" date="2022-11" db="EMBL/GenBank/DDBJ databases">
        <title>Genome Sequencing of Nocardia sp. ON39_IFM12276 and assembly.</title>
        <authorList>
            <person name="Shimojima M."/>
            <person name="Toyokawa M."/>
            <person name="Uesaka K."/>
        </authorList>
    </citation>
    <scope>NUCLEOTIDE SEQUENCE [LARGE SCALE GENOMIC DNA]</scope>
    <source>
        <strain evidence="2 3">IFM 12276</strain>
    </source>
</reference>
<dbReference type="EMBL" id="AP026978">
    <property type="protein sequence ID" value="BDT99544.1"/>
    <property type="molecule type" value="Genomic_DNA"/>
</dbReference>
<evidence type="ECO:0000313" key="2">
    <source>
        <dbReference type="EMBL" id="BDT99544.1"/>
    </source>
</evidence>
<gene>
    <name evidence="2" type="ORF">IFM12276_25730</name>
</gene>
<dbReference type="Proteomes" id="UP001317870">
    <property type="component" value="Chromosome"/>
</dbReference>
<keyword evidence="3" id="KW-1185">Reference proteome</keyword>
<accession>A0ABN6U307</accession>
<name>A0ABN6U307_9NOCA</name>